<reference evidence="1 2" key="1">
    <citation type="submission" date="2020-02" db="EMBL/GenBank/DDBJ databases">
        <title>Plant-Promoting Endophytic Bacterium Rhizobium oryzihabitans sp. nov., Isolated from the Root of Rice.</title>
        <authorList>
            <person name="zhao J."/>
            <person name="Zhang G."/>
        </authorList>
    </citation>
    <scope>NUCLEOTIDE SEQUENCE [LARGE SCALE GENOMIC DNA]</scope>
    <source>
        <strain evidence="1 2">M15</strain>
    </source>
</reference>
<evidence type="ECO:0000313" key="1">
    <source>
        <dbReference type="EMBL" id="QIB39459.1"/>
    </source>
</evidence>
<evidence type="ECO:0000313" key="2">
    <source>
        <dbReference type="Proteomes" id="UP000464865"/>
    </source>
</evidence>
<name>A0A7L5BKR2_9HYPH</name>
<dbReference type="Proteomes" id="UP000464865">
    <property type="component" value="Chromosome M15-11"/>
</dbReference>
<gene>
    <name evidence="1" type="ORF">G3A56_08065</name>
</gene>
<protein>
    <submittedName>
        <fullName evidence="1">Uncharacterized protein</fullName>
    </submittedName>
</protein>
<dbReference type="KEGG" id="roy:G3A56_08065"/>
<sequence length="142" mass="15774">MKNVAHFLAQIKQKTACIMALRNMESDMHEFYSALAIIENQTPRTRRDAIRQEEKFYADMAEASWPWRLFTAIVARAKAKSLTLVKKRDQGSHSTGCDYGQAKGHLPALVLGAGDGNGVRATMCGSVHARAPDEKLNRPMPC</sequence>
<accession>A0A7L5BKR2</accession>
<organism evidence="1 2">
    <name type="scientific">Rhizobium oryzihabitans</name>
    <dbReference type="NCBI Taxonomy" id="2267833"/>
    <lineage>
        <taxon>Bacteria</taxon>
        <taxon>Pseudomonadati</taxon>
        <taxon>Pseudomonadota</taxon>
        <taxon>Alphaproteobacteria</taxon>
        <taxon>Hyphomicrobiales</taxon>
        <taxon>Rhizobiaceae</taxon>
        <taxon>Rhizobium/Agrobacterium group</taxon>
        <taxon>Rhizobium</taxon>
    </lineage>
</organism>
<keyword evidence="2" id="KW-1185">Reference proteome</keyword>
<dbReference type="EMBL" id="CP048632">
    <property type="protein sequence ID" value="QIB39459.1"/>
    <property type="molecule type" value="Genomic_DNA"/>
</dbReference>
<dbReference type="AlphaFoldDB" id="A0A7L5BKR2"/>
<proteinExistence type="predicted"/>